<keyword evidence="1" id="KW-0812">Transmembrane</keyword>
<dbReference type="SUPFAM" id="SSF55073">
    <property type="entry name" value="Nucleotide cyclase"/>
    <property type="match status" value="1"/>
</dbReference>
<dbReference type="EMBL" id="MLAK01000698">
    <property type="protein sequence ID" value="OHT07401.1"/>
    <property type="molecule type" value="Genomic_DNA"/>
</dbReference>
<feature type="transmembrane region" description="Helical" evidence="1">
    <location>
        <begin position="795"/>
        <end position="814"/>
    </location>
</feature>
<reference evidence="3" key="1">
    <citation type="submission" date="2016-10" db="EMBL/GenBank/DDBJ databases">
        <authorList>
            <person name="Benchimol M."/>
            <person name="Almeida L.G."/>
            <person name="Vasconcelos A.T."/>
            <person name="Perreira-Neves A."/>
            <person name="Rosa I.A."/>
            <person name="Tasca T."/>
            <person name="Bogo M.R."/>
            <person name="de Souza W."/>
        </authorList>
    </citation>
    <scope>NUCLEOTIDE SEQUENCE [LARGE SCALE GENOMIC DNA]</scope>
    <source>
        <strain evidence="3">K</strain>
    </source>
</reference>
<dbReference type="RefSeq" id="XP_068360537.1">
    <property type="nucleotide sequence ID" value="XM_068503741.1"/>
</dbReference>
<evidence type="ECO:0000259" key="2">
    <source>
        <dbReference type="Pfam" id="PF00211"/>
    </source>
</evidence>
<feature type="transmembrane region" description="Helical" evidence="1">
    <location>
        <begin position="141"/>
        <end position="167"/>
    </location>
</feature>
<feature type="transmembrane region" description="Helical" evidence="1">
    <location>
        <begin position="105"/>
        <end position="129"/>
    </location>
</feature>
<evidence type="ECO:0000313" key="3">
    <source>
        <dbReference type="EMBL" id="OHT07401.1"/>
    </source>
</evidence>
<keyword evidence="1" id="KW-1133">Transmembrane helix</keyword>
<dbReference type="GeneID" id="94838445"/>
<feature type="transmembrane region" description="Helical" evidence="1">
    <location>
        <begin position="1069"/>
        <end position="1091"/>
    </location>
</feature>
<dbReference type="InterPro" id="IPR001054">
    <property type="entry name" value="A/G_cyclase"/>
</dbReference>
<feature type="transmembrane region" description="Helical" evidence="1">
    <location>
        <begin position="247"/>
        <end position="270"/>
    </location>
</feature>
<feature type="transmembrane region" description="Helical" evidence="1">
    <location>
        <begin position="303"/>
        <end position="324"/>
    </location>
</feature>
<keyword evidence="1" id="KW-0472">Membrane</keyword>
<protein>
    <recommendedName>
        <fullName evidence="2">Guanylate cyclase domain-containing protein</fullName>
    </recommendedName>
</protein>
<name>A0A1J4K7E1_9EUKA</name>
<feature type="transmembrane region" description="Helical" evidence="1">
    <location>
        <begin position="1039"/>
        <end position="1057"/>
    </location>
</feature>
<proteinExistence type="predicted"/>
<feature type="transmembrane region" description="Helical" evidence="1">
    <location>
        <begin position="879"/>
        <end position="898"/>
    </location>
</feature>
<accession>A0A1J4K7E1</accession>
<gene>
    <name evidence="3" type="ORF">TRFO_24417</name>
</gene>
<organism evidence="3 4">
    <name type="scientific">Tritrichomonas foetus</name>
    <dbReference type="NCBI Taxonomy" id="1144522"/>
    <lineage>
        <taxon>Eukaryota</taxon>
        <taxon>Metamonada</taxon>
        <taxon>Parabasalia</taxon>
        <taxon>Tritrichomonadida</taxon>
        <taxon>Tritrichomonadidae</taxon>
        <taxon>Tritrichomonas</taxon>
    </lineage>
</organism>
<evidence type="ECO:0000313" key="4">
    <source>
        <dbReference type="Proteomes" id="UP000179807"/>
    </source>
</evidence>
<feature type="transmembrane region" description="Helical" evidence="1">
    <location>
        <begin position="179"/>
        <end position="196"/>
    </location>
</feature>
<sequence length="1471" mass="169181">MLSPPQISHLSVFSEEESATSYSSYSSSANFAYWICSIFGEIRSFTQHFRIINLISSIICQIQFICLGFCANSNPEWMGTTRFRYFTHIISFFVRIIPFDSGVETHFYTCIALFFIHIILMFQLLLIYFTYKPANAYTSSAVGWTPAVTFNVYRVLFFPSCSLFFASNFMTNYSEGTKALILSIFSVIIATVGYFFEETLRTCYPTLGDFFDNSWNPPPTKIYVIFKIISICLCEMAPQIGNINGRFAMLIIFSVLTLAFSISIILVLPLTIQSSNVYISSTYAFAFIESFLSAFGMKYHWDVGLLFSIQIFSLPFVFYFIKFLMRIRYEAFLRVADKCFEEKDFSILKKYNISTEIHIACLSFRKDWSIFEYLLESTHNNFNVLIVYAKFVIFYPDEIDRLKNIINLLFTSCRLSLTDLIAATYFEMIYVQSGPTLKNDTALTSSCQVVDDYLLSLHLFWTEILLGRSNRLMSLSNSVNQKYNACRAFFDHLGLASIPLKHYTRFRSISALQFAKLNHHKNYGILKTVMEDSAKVITSIDLNNPPPTLDDSDTVVMRNLNIQQAALEMHKKLLIFRHLIIYIPFYAALITSVLIAFSFFFHIDQVRNVWDFLRKVCDTTYPLYTPYMTETVIALQELGIVSKETFSYNIKNNQWFPSYLEDPKSDSIGLLMKALSESQKVYRLSEQLAYFCEIDFLFRTYPIYFFISENNETKELMFSSYVNAYTVRALDRLDNFDDANYIFEFYGSNISHISSKNMLGPLSHIISFFKDYPDIVSDYFTFEFSRKIFAYETTATILLVVSFILQTISTVLLYNLYNDFFMTLFVLPKITISQLIDKLGSRISAKFSSKDDYGNNVKYNLTQLSYQEAPQSFTTSKRAFIFSIFFYLLVTIAFRLLYLPCTFLQKNYISKVLNNLNMASPELRIPFYLIVIAHHTFELIFIDKMGITPPNNYREELINSHMNLTSILYNDFLIYISDTTYLPPIHNANVFINTNECDVISKSPITCRSIAVSSLFFASQMFHFNSLVKEKKTIDDKTIETIIGSIFGIFCHMVPIVNNDLFMQFDNLYISYMTGIIVIFLAYLLILFLYLELARQVFRRQLNDPDFTLSFLTSIPVQVLANFSLMSKYNSGSETGESSGEIIMAMFENENVIQYIVEMIILCDSENKIILSTPNAQSKLMVEDGTNMNDFLTKLSGFQPKIELPPDKPDEIHIDVRNSEIPPMFLKTTFTPIKKTEVNGRQVSYAVTMVDVSQRENLIIQLNIEANKVRMLATQLVPWRVAERLLNGVVVQPIILPKIISACFILKASDPLIQSDILMIQNSLRELMNQCDFLSFFGRSLQIFRIISGISSPNMPMIDQGVQSIHFSLNLIEIIGNISKAIGKNIDVHCGMHLSGPFYADAIETSPPVYDAFGFSMTICESIALKGVPNKVNITRDVYELVFKQGFIITFENEIEVNNGTLMPIHMVQRQ</sequence>
<comment type="caution">
    <text evidence="3">The sequence shown here is derived from an EMBL/GenBank/DDBJ whole genome shotgun (WGS) entry which is preliminary data.</text>
</comment>
<dbReference type="Gene3D" id="3.30.70.1230">
    <property type="entry name" value="Nucleotide cyclase"/>
    <property type="match status" value="1"/>
</dbReference>
<feature type="domain" description="Guanylate cyclase" evidence="2">
    <location>
        <begin position="1346"/>
        <end position="1459"/>
    </location>
</feature>
<dbReference type="GO" id="GO:0035556">
    <property type="term" value="P:intracellular signal transduction"/>
    <property type="evidence" value="ECO:0007669"/>
    <property type="project" value="InterPro"/>
</dbReference>
<evidence type="ECO:0000256" key="1">
    <source>
        <dbReference type="SAM" id="Phobius"/>
    </source>
</evidence>
<feature type="transmembrane region" description="Helical" evidence="1">
    <location>
        <begin position="579"/>
        <end position="603"/>
    </location>
</feature>
<dbReference type="InterPro" id="IPR029787">
    <property type="entry name" value="Nucleotide_cyclase"/>
</dbReference>
<dbReference type="Pfam" id="PF00211">
    <property type="entry name" value="Guanylate_cyc"/>
    <property type="match status" value="1"/>
</dbReference>
<dbReference type="VEuPathDB" id="TrichDB:TRFO_24417"/>
<feature type="transmembrane region" description="Helical" evidence="1">
    <location>
        <begin position="51"/>
        <end position="71"/>
    </location>
</feature>
<keyword evidence="4" id="KW-1185">Reference proteome</keyword>
<feature type="transmembrane region" description="Helical" evidence="1">
    <location>
        <begin position="277"/>
        <end position="297"/>
    </location>
</feature>
<dbReference type="GO" id="GO:0009190">
    <property type="term" value="P:cyclic nucleotide biosynthetic process"/>
    <property type="evidence" value="ECO:0007669"/>
    <property type="project" value="InterPro"/>
</dbReference>
<dbReference type="Proteomes" id="UP000179807">
    <property type="component" value="Unassembled WGS sequence"/>
</dbReference>